<comment type="caution">
    <text evidence="2">The sequence shown here is derived from an EMBL/GenBank/DDBJ whole genome shotgun (WGS) entry which is preliminary data.</text>
</comment>
<dbReference type="OrthoDB" id="424465at2759"/>
<evidence type="ECO:0000313" key="2">
    <source>
        <dbReference type="EMBL" id="KAF9449009.1"/>
    </source>
</evidence>
<dbReference type="Proteomes" id="UP000807342">
    <property type="component" value="Unassembled WGS sequence"/>
</dbReference>
<evidence type="ECO:0000259" key="1">
    <source>
        <dbReference type="PROSITE" id="PS50181"/>
    </source>
</evidence>
<evidence type="ECO:0000313" key="3">
    <source>
        <dbReference type="Proteomes" id="UP000807342"/>
    </source>
</evidence>
<name>A0A9P5XES6_9AGAR</name>
<protein>
    <recommendedName>
        <fullName evidence="1">F-box domain-containing protein</fullName>
    </recommendedName>
</protein>
<dbReference type="PROSITE" id="PS50181">
    <property type="entry name" value="FBOX"/>
    <property type="match status" value="1"/>
</dbReference>
<sequence>MAKFKDLPNDIIYVLYQHLRPLDFLALNQTSRELHALGCTAYAWQQLRVDIPLNVDYHQNESVSVLRRVLLQSLKIDANWKSESTRIQKGSRFPHGDFIYFVHLLRDDLLFTISRDTWSELAYLSAWKLGSAKSAPRRLGKIEPKHQGISLLPTRFSAAKHTDEDRVVIAMFTDERRNGYLQSFSLSLRPEDLRPDAPYPAFDLEDSIDVTARPDLLAQIHDVQIYNTIIAASYTEFSEQTNAPQYYELIILDIENQHARTINIGSKEDLAGDKFVFKLFPDSILIITSGKNDGSAAIYDLQDIMNSSSPANTPFSATHNTIHGTKSLRTRYISEFFSSEYSVYLPVEAMSSIPSAITAVAVNNINGASHALYIPIPRNKPTKPDTPLRRLNPHARLMMKAAAHLDCVHIGPAGRRMVWMEIVTEGNDIRIMKATLPVPGEEEVVVSQLLRDDDLPFKYSDCLSLWLDERHGRICISLLDQAICILDF</sequence>
<feature type="domain" description="F-box" evidence="1">
    <location>
        <begin position="1"/>
        <end position="47"/>
    </location>
</feature>
<reference evidence="2" key="1">
    <citation type="submission" date="2020-11" db="EMBL/GenBank/DDBJ databases">
        <authorList>
            <consortium name="DOE Joint Genome Institute"/>
            <person name="Ahrendt S."/>
            <person name="Riley R."/>
            <person name="Andreopoulos W."/>
            <person name="Labutti K."/>
            <person name="Pangilinan J."/>
            <person name="Ruiz-Duenas F.J."/>
            <person name="Barrasa J.M."/>
            <person name="Sanchez-Garcia M."/>
            <person name="Camarero S."/>
            <person name="Miyauchi S."/>
            <person name="Serrano A."/>
            <person name="Linde D."/>
            <person name="Babiker R."/>
            <person name="Drula E."/>
            <person name="Ayuso-Fernandez I."/>
            <person name="Pacheco R."/>
            <person name="Padilla G."/>
            <person name="Ferreira P."/>
            <person name="Barriuso J."/>
            <person name="Kellner H."/>
            <person name="Castanera R."/>
            <person name="Alfaro M."/>
            <person name="Ramirez L."/>
            <person name="Pisabarro A.G."/>
            <person name="Kuo A."/>
            <person name="Tritt A."/>
            <person name="Lipzen A."/>
            <person name="He G."/>
            <person name="Yan M."/>
            <person name="Ng V."/>
            <person name="Cullen D."/>
            <person name="Martin F."/>
            <person name="Rosso M.-N."/>
            <person name="Henrissat B."/>
            <person name="Hibbett D."/>
            <person name="Martinez A.T."/>
            <person name="Grigoriev I.V."/>
        </authorList>
    </citation>
    <scope>NUCLEOTIDE SEQUENCE</scope>
    <source>
        <strain evidence="2">MF-IS2</strain>
    </source>
</reference>
<keyword evidence="3" id="KW-1185">Reference proteome</keyword>
<proteinExistence type="predicted"/>
<dbReference type="AlphaFoldDB" id="A0A9P5XES6"/>
<gene>
    <name evidence="2" type="ORF">P691DRAFT_774976</name>
</gene>
<accession>A0A9P5XES6</accession>
<organism evidence="2 3">
    <name type="scientific">Macrolepiota fuliginosa MF-IS2</name>
    <dbReference type="NCBI Taxonomy" id="1400762"/>
    <lineage>
        <taxon>Eukaryota</taxon>
        <taxon>Fungi</taxon>
        <taxon>Dikarya</taxon>
        <taxon>Basidiomycota</taxon>
        <taxon>Agaricomycotina</taxon>
        <taxon>Agaricomycetes</taxon>
        <taxon>Agaricomycetidae</taxon>
        <taxon>Agaricales</taxon>
        <taxon>Agaricineae</taxon>
        <taxon>Agaricaceae</taxon>
        <taxon>Macrolepiota</taxon>
    </lineage>
</organism>
<dbReference type="InterPro" id="IPR001810">
    <property type="entry name" value="F-box_dom"/>
</dbReference>
<dbReference type="EMBL" id="MU151143">
    <property type="protein sequence ID" value="KAF9449009.1"/>
    <property type="molecule type" value="Genomic_DNA"/>
</dbReference>